<sequence length="177" mass="19572">MVSTRPTHSPIHPSPRLRSISSMRSSVRSVPETGTPNPERANPHPRLQSVHRLARPLFCVGKLRPQFHGCAHRREFPPAFPPTPIHAKLIRQMNLLPAVSFHHERRPRESSSSTACVRAGRSRQQGKRAREVHGHPACAPAWPSSSASKRPPPSACARLAAASARRSVSATVSERRR</sequence>
<protein>
    <submittedName>
        <fullName evidence="2">Uncharacterized protein</fullName>
    </submittedName>
</protein>
<dbReference type="EMBL" id="CAVNYO010000138">
    <property type="protein sequence ID" value="CAK5269103.1"/>
    <property type="molecule type" value="Genomic_DNA"/>
</dbReference>
<organism evidence="2 3">
    <name type="scientific">Mycena citricolor</name>
    <dbReference type="NCBI Taxonomy" id="2018698"/>
    <lineage>
        <taxon>Eukaryota</taxon>
        <taxon>Fungi</taxon>
        <taxon>Dikarya</taxon>
        <taxon>Basidiomycota</taxon>
        <taxon>Agaricomycotina</taxon>
        <taxon>Agaricomycetes</taxon>
        <taxon>Agaricomycetidae</taxon>
        <taxon>Agaricales</taxon>
        <taxon>Marasmiineae</taxon>
        <taxon>Mycenaceae</taxon>
        <taxon>Mycena</taxon>
    </lineage>
</organism>
<gene>
    <name evidence="2" type="ORF">MYCIT1_LOCUS12590</name>
</gene>
<feature type="region of interest" description="Disordered" evidence="1">
    <location>
        <begin position="102"/>
        <end position="177"/>
    </location>
</feature>
<evidence type="ECO:0000313" key="2">
    <source>
        <dbReference type="EMBL" id="CAK5269103.1"/>
    </source>
</evidence>
<feature type="region of interest" description="Disordered" evidence="1">
    <location>
        <begin position="1"/>
        <end position="46"/>
    </location>
</feature>
<feature type="compositionally biased region" description="Low complexity" evidence="1">
    <location>
        <begin position="136"/>
        <end position="177"/>
    </location>
</feature>
<evidence type="ECO:0000313" key="3">
    <source>
        <dbReference type="Proteomes" id="UP001295794"/>
    </source>
</evidence>
<feature type="compositionally biased region" description="Low complexity" evidence="1">
    <location>
        <begin position="14"/>
        <end position="29"/>
    </location>
</feature>
<reference evidence="2" key="1">
    <citation type="submission" date="2023-11" db="EMBL/GenBank/DDBJ databases">
        <authorList>
            <person name="De Vega J J."/>
            <person name="De Vega J J."/>
        </authorList>
    </citation>
    <scope>NUCLEOTIDE SEQUENCE</scope>
</reference>
<keyword evidence="3" id="KW-1185">Reference proteome</keyword>
<dbReference type="AlphaFoldDB" id="A0AAD2H6F4"/>
<name>A0AAD2H6F4_9AGAR</name>
<proteinExistence type="predicted"/>
<accession>A0AAD2H6F4</accession>
<evidence type="ECO:0000256" key="1">
    <source>
        <dbReference type="SAM" id="MobiDB-lite"/>
    </source>
</evidence>
<dbReference type="Proteomes" id="UP001295794">
    <property type="component" value="Unassembled WGS sequence"/>
</dbReference>
<comment type="caution">
    <text evidence="2">The sequence shown here is derived from an EMBL/GenBank/DDBJ whole genome shotgun (WGS) entry which is preliminary data.</text>
</comment>